<comment type="similarity">
    <text evidence="1">Belongs to the arrestin family.</text>
</comment>
<dbReference type="InterPro" id="IPR011022">
    <property type="entry name" value="Arrestin_C-like"/>
</dbReference>
<dbReference type="OrthoDB" id="2333384at2759"/>
<evidence type="ECO:0000256" key="3">
    <source>
        <dbReference type="SAM" id="MobiDB-lite"/>
    </source>
</evidence>
<dbReference type="Gene3D" id="2.60.40.640">
    <property type="match status" value="2"/>
</dbReference>
<dbReference type="AlphaFoldDB" id="A0A034W1W6"/>
<name>A0A034W1W6_BACDO</name>
<feature type="compositionally biased region" description="Low complexity" evidence="3">
    <location>
        <begin position="418"/>
        <end position="427"/>
    </location>
</feature>
<gene>
    <name evidence="5" type="primary">ARRD3</name>
</gene>
<dbReference type="GeneID" id="105230302"/>
<proteinExistence type="inferred from homology"/>
<dbReference type="PANTHER" id="PTHR11188:SF167">
    <property type="entry name" value="ARRESTIN C-TERMINAL-LIKE DOMAIN-CONTAINING PROTEIN-RELATED"/>
    <property type="match status" value="1"/>
</dbReference>
<dbReference type="Pfam" id="PF02752">
    <property type="entry name" value="Arrestin_C"/>
    <property type="match status" value="1"/>
</dbReference>
<dbReference type="InterPro" id="IPR014756">
    <property type="entry name" value="Ig_E-set"/>
</dbReference>
<dbReference type="PANTHER" id="PTHR11188">
    <property type="entry name" value="ARRESTIN DOMAIN CONTAINING PROTEIN"/>
    <property type="match status" value="1"/>
</dbReference>
<accession>A0A034W1W6</accession>
<dbReference type="GO" id="GO:0005737">
    <property type="term" value="C:cytoplasm"/>
    <property type="evidence" value="ECO:0007669"/>
    <property type="project" value="TreeGrafter"/>
</dbReference>
<evidence type="ECO:0000256" key="2">
    <source>
        <dbReference type="ARBA" id="ARBA00022606"/>
    </source>
</evidence>
<keyword evidence="2" id="KW-0716">Sensory transduction</keyword>
<dbReference type="SUPFAM" id="SSF81296">
    <property type="entry name" value="E set domains"/>
    <property type="match status" value="2"/>
</dbReference>
<dbReference type="KEGG" id="bdr:105230302"/>
<evidence type="ECO:0000313" key="5">
    <source>
        <dbReference type="EMBL" id="JAC48327.1"/>
    </source>
</evidence>
<dbReference type="SMART" id="SM01017">
    <property type="entry name" value="Arrestin_C"/>
    <property type="match status" value="1"/>
</dbReference>
<dbReference type="EMBL" id="GAKP01010625">
    <property type="protein sequence ID" value="JAC48327.1"/>
    <property type="molecule type" value="Transcribed_RNA"/>
</dbReference>
<dbReference type="InterPro" id="IPR014752">
    <property type="entry name" value="Arrestin-like_C"/>
</dbReference>
<evidence type="ECO:0000259" key="4">
    <source>
        <dbReference type="SMART" id="SM01017"/>
    </source>
</evidence>
<dbReference type="RefSeq" id="XP_011209304.2">
    <property type="nucleotide sequence ID" value="XM_011211002.4"/>
</dbReference>
<organism evidence="5">
    <name type="scientific">Bactrocera dorsalis</name>
    <name type="common">Oriental fruit fly</name>
    <name type="synonym">Dacus dorsalis</name>
    <dbReference type="NCBI Taxonomy" id="27457"/>
    <lineage>
        <taxon>Eukaryota</taxon>
        <taxon>Metazoa</taxon>
        <taxon>Ecdysozoa</taxon>
        <taxon>Arthropoda</taxon>
        <taxon>Hexapoda</taxon>
        <taxon>Insecta</taxon>
        <taxon>Pterygota</taxon>
        <taxon>Neoptera</taxon>
        <taxon>Endopterygota</taxon>
        <taxon>Diptera</taxon>
        <taxon>Brachycera</taxon>
        <taxon>Muscomorpha</taxon>
        <taxon>Tephritoidea</taxon>
        <taxon>Tephritidae</taxon>
        <taxon>Bactrocera</taxon>
        <taxon>Bactrocera</taxon>
    </lineage>
</organism>
<feature type="domain" description="Arrestin C-terminal-like" evidence="4">
    <location>
        <begin position="171"/>
        <end position="305"/>
    </location>
</feature>
<protein>
    <submittedName>
        <fullName evidence="5">Arrestin domain-containing protein 3</fullName>
    </submittedName>
</protein>
<dbReference type="Pfam" id="PF00339">
    <property type="entry name" value="Arrestin_N"/>
    <property type="match status" value="1"/>
</dbReference>
<feature type="region of interest" description="Disordered" evidence="3">
    <location>
        <begin position="391"/>
        <end position="439"/>
    </location>
</feature>
<dbReference type="InterPro" id="IPR050357">
    <property type="entry name" value="Arrestin_domain-protein"/>
</dbReference>
<evidence type="ECO:0000256" key="1">
    <source>
        <dbReference type="ARBA" id="ARBA00005298"/>
    </source>
</evidence>
<reference evidence="5" key="1">
    <citation type="journal article" date="2014" name="BMC Genomics">
        <title>Characterizing the developmental transcriptome of the oriental fruit fly, Bactrocera dorsalis (Diptera: Tephritidae) through comparative genomic analysis with Drosophila melanogaster utilizing modENCODE datasets.</title>
        <authorList>
            <person name="Geib S.M."/>
            <person name="Calla B."/>
            <person name="Hall B."/>
            <person name="Hou S."/>
            <person name="Manoukis N.C."/>
        </authorList>
    </citation>
    <scope>NUCLEOTIDE SEQUENCE</scope>
    <source>
        <strain evidence="5">Punador</strain>
    </source>
</reference>
<dbReference type="GO" id="GO:0015031">
    <property type="term" value="P:protein transport"/>
    <property type="evidence" value="ECO:0007669"/>
    <property type="project" value="TreeGrafter"/>
</dbReference>
<dbReference type="InterPro" id="IPR011021">
    <property type="entry name" value="Arrestin-like_N"/>
</dbReference>
<sequence length="439" mass="48999">MPSECIFEFDRPQPVYYSGEIINGRINLHTTSEKSVREVYILFVGEAKVRWEESRTRSRDGKTEHYNEYYRADETYLHSKTCVHGDGTLQPGTYTYTFCIPLPLECPTSCVEKYGKIAYELSLVLNRPYRFDNVFKKPLTVLYQVNLNMQPELLIPIKSEDIKYFCCWPCSSGPVISTLTIPFGGYAPGQRIKYQLEIDNQSTGYDLADGIELKLTQIYSFEAHTPHRKTRYHSNTLALTEQGMQCLRLSKRLIAGSLLIPPVPPTSNRNYIIGVRYEIKMSINTGCCHTDSEIVIPITIGTVPLAQSATNPQNAIGLLPTAPAIPDTPGTPPGSDAPPNYEKFKPPSFDEATTIGGKFIDRDVDERNRTDEFIPRYPMYTNFAVPTAPSAIGGDEADAPLLVSPTAASTHNEPPPYQQESQQSGQPATRATAGYGWNS</sequence>